<accession>A8F871</accession>
<keyword evidence="8" id="KW-1185">Reference proteome</keyword>
<evidence type="ECO:0000256" key="4">
    <source>
        <dbReference type="ARBA" id="ARBA00023163"/>
    </source>
</evidence>
<proteinExistence type="inferred from homology"/>
<dbReference type="eggNOG" id="COG2390">
    <property type="taxonomic scope" value="Bacteria"/>
</dbReference>
<dbReference type="AlphaFoldDB" id="A8F871"/>
<evidence type="ECO:0000256" key="1">
    <source>
        <dbReference type="ARBA" id="ARBA00010466"/>
    </source>
</evidence>
<organism evidence="7 8">
    <name type="scientific">Pseudothermotoga lettingae (strain ATCC BAA-301 / DSM 14385 / NBRC 107922 / TMO)</name>
    <name type="common">Thermotoga lettingae</name>
    <dbReference type="NCBI Taxonomy" id="416591"/>
    <lineage>
        <taxon>Bacteria</taxon>
        <taxon>Thermotogati</taxon>
        <taxon>Thermotogota</taxon>
        <taxon>Thermotogae</taxon>
        <taxon>Thermotogales</taxon>
        <taxon>Thermotogaceae</taxon>
        <taxon>Pseudothermotoga</taxon>
    </lineage>
</organism>
<dbReference type="InterPro" id="IPR037171">
    <property type="entry name" value="NagB/RpiA_transferase-like"/>
</dbReference>
<dbReference type="GO" id="GO:0030246">
    <property type="term" value="F:carbohydrate binding"/>
    <property type="evidence" value="ECO:0007669"/>
    <property type="project" value="InterPro"/>
</dbReference>
<dbReference type="HOGENOM" id="CLU_054506_1_1_0"/>
<protein>
    <submittedName>
        <fullName evidence="7">Transcriptional regulator, DeoR family</fullName>
    </submittedName>
</protein>
<feature type="domain" description="Sugar-binding" evidence="5">
    <location>
        <begin position="64"/>
        <end position="313"/>
    </location>
</feature>
<feature type="domain" description="HTH marR-type" evidence="6">
    <location>
        <begin position="23"/>
        <end position="57"/>
    </location>
</feature>
<evidence type="ECO:0000313" key="8">
    <source>
        <dbReference type="Proteomes" id="UP000002016"/>
    </source>
</evidence>
<evidence type="ECO:0000313" key="7">
    <source>
        <dbReference type="EMBL" id="ABV34355.1"/>
    </source>
</evidence>
<gene>
    <name evidence="7" type="ordered locus">Tlet_1801</name>
</gene>
<dbReference type="PANTHER" id="PTHR34294:SF1">
    <property type="entry name" value="TRANSCRIPTIONAL REGULATOR LSRR"/>
    <property type="match status" value="1"/>
</dbReference>
<dbReference type="Pfam" id="PF04198">
    <property type="entry name" value="Sugar-bind"/>
    <property type="match status" value="1"/>
</dbReference>
<name>A8F871_PSELT</name>
<dbReference type="InterPro" id="IPR013324">
    <property type="entry name" value="RNA_pol_sigma_r3/r4-like"/>
</dbReference>
<evidence type="ECO:0000256" key="2">
    <source>
        <dbReference type="ARBA" id="ARBA00023015"/>
    </source>
</evidence>
<dbReference type="GO" id="GO:0003700">
    <property type="term" value="F:DNA-binding transcription factor activity"/>
    <property type="evidence" value="ECO:0007669"/>
    <property type="project" value="InterPro"/>
</dbReference>
<evidence type="ECO:0000259" key="5">
    <source>
        <dbReference type="Pfam" id="PF04198"/>
    </source>
</evidence>
<dbReference type="EMBL" id="CP000812">
    <property type="protein sequence ID" value="ABV34355.1"/>
    <property type="molecule type" value="Genomic_DNA"/>
</dbReference>
<keyword evidence="2" id="KW-0805">Transcription regulation</keyword>
<comment type="similarity">
    <text evidence="1">Belongs to the SorC transcriptional regulatory family.</text>
</comment>
<dbReference type="InterPro" id="IPR000835">
    <property type="entry name" value="HTH_MarR-typ"/>
</dbReference>
<dbReference type="Proteomes" id="UP000002016">
    <property type="component" value="Chromosome"/>
</dbReference>
<reference evidence="7 8" key="2">
    <citation type="journal article" date="2009" name="Proc. Natl. Acad. Sci. U.S.A.">
        <title>On the chimeric nature, thermophilic origin, and phylogenetic placement of the Thermotogales.</title>
        <authorList>
            <person name="Zhaxybayeva O."/>
            <person name="Swithers K.S."/>
            <person name="Lapierre P."/>
            <person name="Fournier G.P."/>
            <person name="Bickhart D.M."/>
            <person name="DeBoy R.T."/>
            <person name="Nelson K.E."/>
            <person name="Nesbo C.L."/>
            <person name="Doolittle W.F."/>
            <person name="Gogarten J.P."/>
            <person name="Noll K.M."/>
        </authorList>
    </citation>
    <scope>NUCLEOTIDE SEQUENCE [LARGE SCALE GENOMIC DNA]</scope>
    <source>
        <strain evidence="8">ATCC BAA-301 / DSM 14385 / NBRC 107922 / TMO</strain>
    </source>
</reference>
<keyword evidence="4" id="KW-0804">Transcription</keyword>
<dbReference type="Gene3D" id="3.40.50.1360">
    <property type="match status" value="1"/>
</dbReference>
<dbReference type="RefSeq" id="WP_012003831.1">
    <property type="nucleotide sequence ID" value="NC_009828.1"/>
</dbReference>
<reference evidence="7 8" key="1">
    <citation type="submission" date="2007-08" db="EMBL/GenBank/DDBJ databases">
        <title>Complete sequence of Thermotoga lettingae TMO.</title>
        <authorList>
            <consortium name="US DOE Joint Genome Institute"/>
            <person name="Copeland A."/>
            <person name="Lucas S."/>
            <person name="Lapidus A."/>
            <person name="Barry K."/>
            <person name="Glavina del Rio T."/>
            <person name="Dalin E."/>
            <person name="Tice H."/>
            <person name="Pitluck S."/>
            <person name="Foster B."/>
            <person name="Bruce D."/>
            <person name="Schmutz J."/>
            <person name="Larimer F."/>
            <person name="Land M."/>
            <person name="Hauser L."/>
            <person name="Kyrpides N."/>
            <person name="Mikhailova N."/>
            <person name="Nelson K."/>
            <person name="Gogarten J.P."/>
            <person name="Noll K."/>
            <person name="Richardson P."/>
        </authorList>
    </citation>
    <scope>NUCLEOTIDE SEQUENCE [LARGE SCALE GENOMIC DNA]</scope>
    <source>
        <strain evidence="8">ATCC BAA-301 / DSM 14385 / NBRC 107922 / TMO</strain>
    </source>
</reference>
<dbReference type="InterPro" id="IPR007324">
    <property type="entry name" value="Sugar-bd_dom_put"/>
</dbReference>
<dbReference type="Pfam" id="PF12802">
    <property type="entry name" value="MarR_2"/>
    <property type="match status" value="1"/>
</dbReference>
<dbReference type="SUPFAM" id="SSF100950">
    <property type="entry name" value="NagB/RpiA/CoA transferase-like"/>
    <property type="match status" value="1"/>
</dbReference>
<evidence type="ECO:0000259" key="6">
    <source>
        <dbReference type="Pfam" id="PF12802"/>
    </source>
</evidence>
<dbReference type="InterPro" id="IPR051054">
    <property type="entry name" value="SorC_transcr_regulators"/>
</dbReference>
<dbReference type="OrthoDB" id="41234at2"/>
<dbReference type="InterPro" id="IPR036388">
    <property type="entry name" value="WH-like_DNA-bd_sf"/>
</dbReference>
<dbReference type="Gene3D" id="1.10.10.10">
    <property type="entry name" value="Winged helix-like DNA-binding domain superfamily/Winged helix DNA-binding domain"/>
    <property type="match status" value="1"/>
</dbReference>
<dbReference type="STRING" id="416591.Tlet_1801"/>
<dbReference type="GO" id="GO:0003677">
    <property type="term" value="F:DNA binding"/>
    <property type="evidence" value="ECO:0007669"/>
    <property type="project" value="UniProtKB-KW"/>
</dbReference>
<dbReference type="SUPFAM" id="SSF88659">
    <property type="entry name" value="Sigma3 and sigma4 domains of RNA polymerase sigma factors"/>
    <property type="match status" value="1"/>
</dbReference>
<dbReference type="PANTHER" id="PTHR34294">
    <property type="entry name" value="TRANSCRIPTIONAL REGULATOR-RELATED"/>
    <property type="match status" value="1"/>
</dbReference>
<evidence type="ECO:0000256" key="3">
    <source>
        <dbReference type="ARBA" id="ARBA00023125"/>
    </source>
</evidence>
<keyword evidence="3" id="KW-0238">DNA-binding</keyword>
<sequence length="318" mass="35596">MKSSDSKKNDSELIRICKMYYIENCTQEQIARTFGVSRSQVSRLLNEARKRGLVEIKIHEDKIDSTNLGNRIVELFGLRETVIADTGDRDRLESIAKAGASYLGKVIEDGMIVGISWGRTLAQVVEHMITSKKLSNTVFVPLLGGVGQHRYEYQVNALVEKIADAFHSNRYYLHAPAFFEDNESLRYMLSNESVRTIVDLWDRLDLAVVGIGEPISLSNAFRSVLPQNFVTKLVSQAAVGDIAARFFDQNGNACELKGYQDHVLGISLEQLRNTPRVIGIAGGEEKVKAICAAMKGRFINILITDIRTAREIVRVMEQ</sequence>
<dbReference type="KEGG" id="tle:Tlet_1801"/>